<dbReference type="InterPro" id="IPR050833">
    <property type="entry name" value="Poly_Biosynth_Transport"/>
</dbReference>
<keyword evidence="5 6" id="KW-0472">Membrane</keyword>
<keyword evidence="4 6" id="KW-1133">Transmembrane helix</keyword>
<protein>
    <recommendedName>
        <fullName evidence="9">Polysaccharide biosynthesis protein C-terminal domain-containing protein</fullName>
    </recommendedName>
</protein>
<name>A0A1F6D1V7_9BACT</name>
<feature type="transmembrane region" description="Helical" evidence="6">
    <location>
        <begin position="64"/>
        <end position="84"/>
    </location>
</feature>
<evidence type="ECO:0008006" key="9">
    <source>
        <dbReference type="Google" id="ProtNLM"/>
    </source>
</evidence>
<accession>A0A1F6D1V7</accession>
<feature type="transmembrane region" description="Helical" evidence="6">
    <location>
        <begin position="105"/>
        <end position="128"/>
    </location>
</feature>
<organism evidence="7 8">
    <name type="scientific">Candidatus Kaiserbacteria bacterium RIFCSPHIGHO2_02_FULL_49_11</name>
    <dbReference type="NCBI Taxonomy" id="1798489"/>
    <lineage>
        <taxon>Bacteria</taxon>
        <taxon>Candidatus Kaiseribacteriota</taxon>
    </lineage>
</organism>
<dbReference type="PANTHER" id="PTHR30250:SF11">
    <property type="entry name" value="O-ANTIGEN TRANSPORTER-RELATED"/>
    <property type="match status" value="1"/>
</dbReference>
<feature type="transmembrane region" description="Helical" evidence="6">
    <location>
        <begin position="262"/>
        <end position="279"/>
    </location>
</feature>
<evidence type="ECO:0000256" key="1">
    <source>
        <dbReference type="ARBA" id="ARBA00004651"/>
    </source>
</evidence>
<keyword evidence="3 6" id="KW-0812">Transmembrane</keyword>
<sequence>MSLVKVKMKNKIYNLIRWTEKYVKTDMLYLVKGGSWLTLGQGVGTLTGLALAIGFANLLPKEVYGNYSFALALAGVIGAFTLTGMRTAITQAVARGYDGVLETGFWLSMKWSVFMVVAALAAALYYFLQENDSLAISLLIIGAFSPLLISSALYSGFLNGKKDFKTGTIFNIFTHAIPAALLLTTIFLTDNVVLIVLSYFVGNTGVNAFFYVMTMRKYRPTRHIDPSTISYSKHLSFLNILSTAADYLDKILIFHYVGAAQLAIYAFAIALPTQLRGLLRNINSLLLPRFAEGEKETVQKGLREKIFWTGCVSTISVGMYIVAAPFIYRLFFPQYLDSVFYSQLFSLIIIPATMGIVSSAFLEAHREQKALYVTRIASPIIRIGLLVSLGYFYGIVGIIAASIIAKTIMLAVTNVFAFRA</sequence>
<feature type="transmembrane region" description="Helical" evidence="6">
    <location>
        <begin position="36"/>
        <end position="58"/>
    </location>
</feature>
<feature type="transmembrane region" description="Helical" evidence="6">
    <location>
        <begin position="340"/>
        <end position="362"/>
    </location>
</feature>
<dbReference type="AlphaFoldDB" id="A0A1F6D1V7"/>
<proteinExistence type="predicted"/>
<feature type="transmembrane region" description="Helical" evidence="6">
    <location>
        <begin position="194"/>
        <end position="214"/>
    </location>
</feature>
<dbReference type="Proteomes" id="UP000177659">
    <property type="component" value="Unassembled WGS sequence"/>
</dbReference>
<feature type="transmembrane region" description="Helical" evidence="6">
    <location>
        <begin position="134"/>
        <end position="157"/>
    </location>
</feature>
<dbReference type="Pfam" id="PF01943">
    <property type="entry name" value="Polysacc_synt"/>
    <property type="match status" value="1"/>
</dbReference>
<evidence type="ECO:0000256" key="5">
    <source>
        <dbReference type="ARBA" id="ARBA00023136"/>
    </source>
</evidence>
<evidence type="ECO:0000256" key="3">
    <source>
        <dbReference type="ARBA" id="ARBA00022692"/>
    </source>
</evidence>
<evidence type="ECO:0000313" key="8">
    <source>
        <dbReference type="Proteomes" id="UP000177659"/>
    </source>
</evidence>
<gene>
    <name evidence="7" type="ORF">A3D62_00965</name>
</gene>
<evidence type="ECO:0000256" key="6">
    <source>
        <dbReference type="SAM" id="Phobius"/>
    </source>
</evidence>
<evidence type="ECO:0000256" key="4">
    <source>
        <dbReference type="ARBA" id="ARBA00022989"/>
    </source>
</evidence>
<evidence type="ECO:0000256" key="2">
    <source>
        <dbReference type="ARBA" id="ARBA00022475"/>
    </source>
</evidence>
<comment type="subcellular location">
    <subcellularLocation>
        <location evidence="1">Cell membrane</location>
        <topology evidence="1">Multi-pass membrane protein</topology>
    </subcellularLocation>
</comment>
<dbReference type="InterPro" id="IPR002797">
    <property type="entry name" value="Polysacc_synth"/>
</dbReference>
<feature type="transmembrane region" description="Helical" evidence="6">
    <location>
        <begin position="383"/>
        <end position="405"/>
    </location>
</feature>
<comment type="caution">
    <text evidence="7">The sequence shown here is derived from an EMBL/GenBank/DDBJ whole genome shotgun (WGS) entry which is preliminary data.</text>
</comment>
<feature type="transmembrane region" description="Helical" evidence="6">
    <location>
        <begin position="169"/>
        <end position="188"/>
    </location>
</feature>
<reference evidence="7 8" key="1">
    <citation type="journal article" date="2016" name="Nat. Commun.">
        <title>Thousands of microbial genomes shed light on interconnected biogeochemical processes in an aquifer system.</title>
        <authorList>
            <person name="Anantharaman K."/>
            <person name="Brown C.T."/>
            <person name="Hug L.A."/>
            <person name="Sharon I."/>
            <person name="Castelle C.J."/>
            <person name="Probst A.J."/>
            <person name="Thomas B.C."/>
            <person name="Singh A."/>
            <person name="Wilkins M.J."/>
            <person name="Karaoz U."/>
            <person name="Brodie E.L."/>
            <person name="Williams K.H."/>
            <person name="Hubbard S.S."/>
            <person name="Banfield J.F."/>
        </authorList>
    </citation>
    <scope>NUCLEOTIDE SEQUENCE [LARGE SCALE GENOMIC DNA]</scope>
</reference>
<dbReference type="EMBL" id="MFLC01000006">
    <property type="protein sequence ID" value="OGG55281.1"/>
    <property type="molecule type" value="Genomic_DNA"/>
</dbReference>
<feature type="transmembrane region" description="Helical" evidence="6">
    <location>
        <begin position="306"/>
        <end position="328"/>
    </location>
</feature>
<keyword evidence="2" id="KW-1003">Cell membrane</keyword>
<dbReference type="GO" id="GO:0005886">
    <property type="term" value="C:plasma membrane"/>
    <property type="evidence" value="ECO:0007669"/>
    <property type="project" value="UniProtKB-SubCell"/>
</dbReference>
<evidence type="ECO:0000313" key="7">
    <source>
        <dbReference type="EMBL" id="OGG55281.1"/>
    </source>
</evidence>
<dbReference type="PANTHER" id="PTHR30250">
    <property type="entry name" value="PST FAMILY PREDICTED COLANIC ACID TRANSPORTER"/>
    <property type="match status" value="1"/>
</dbReference>